<proteinExistence type="inferred from homology"/>
<accession>A0ABQ2IFJ3</accession>
<dbReference type="Proteomes" id="UP000623461">
    <property type="component" value="Unassembled WGS sequence"/>
</dbReference>
<keyword evidence="4" id="KW-1185">Reference proteome</keyword>
<dbReference type="InterPro" id="IPR036291">
    <property type="entry name" value="NAD(P)-bd_dom_sf"/>
</dbReference>
<organism evidence="3 4">
    <name type="scientific">Terrabacter tumescens</name>
    <dbReference type="NCBI Taxonomy" id="60443"/>
    <lineage>
        <taxon>Bacteria</taxon>
        <taxon>Bacillati</taxon>
        <taxon>Actinomycetota</taxon>
        <taxon>Actinomycetes</taxon>
        <taxon>Micrococcales</taxon>
        <taxon>Intrasporangiaceae</taxon>
        <taxon>Terrabacter</taxon>
    </lineage>
</organism>
<sequence length="312" mass="33637">MTRHALVTGVSGFTGRHLARRLLADGWSVTGTVRSRSAEMDGVEERQIDVDDWRGLRALVAEVRPDVVYHLAAVVDTVTTPDLARLYRTNTIGTAAVLDAVSRSGTASRVLVASSAFAYGRVTHGADKIHEDTPLAPITAYGASKAAAEAISQQWWRQTGVDLVVARGFQHTGPGHVGAYALADWARQLAAGATTLEVGNLDVVRDYLDVRDVAAAYLELVEAGRPGEVYNVGSGIGRSMRQMLDGLVEAFERDVAIRSDVGRFRPSDQPVFVADVAKLRRDTRWVPEYPIEKTLADLARSALDGATARGSD</sequence>
<evidence type="ECO:0000313" key="3">
    <source>
        <dbReference type="EMBL" id="GGN09649.1"/>
    </source>
</evidence>
<evidence type="ECO:0000259" key="2">
    <source>
        <dbReference type="Pfam" id="PF01370"/>
    </source>
</evidence>
<reference evidence="4" key="1">
    <citation type="journal article" date="2019" name="Int. J. Syst. Evol. Microbiol.">
        <title>The Global Catalogue of Microorganisms (GCM) 10K type strain sequencing project: providing services to taxonomists for standard genome sequencing and annotation.</title>
        <authorList>
            <consortium name="The Broad Institute Genomics Platform"/>
            <consortium name="The Broad Institute Genome Sequencing Center for Infectious Disease"/>
            <person name="Wu L."/>
            <person name="Ma J."/>
        </authorList>
    </citation>
    <scope>NUCLEOTIDE SEQUENCE [LARGE SCALE GENOMIC DNA]</scope>
    <source>
        <strain evidence="4">JCM 1365</strain>
    </source>
</reference>
<dbReference type="Gene3D" id="3.90.25.10">
    <property type="entry name" value="UDP-galactose 4-epimerase, domain 1"/>
    <property type="match status" value="1"/>
</dbReference>
<dbReference type="Gene3D" id="3.40.50.720">
    <property type="entry name" value="NAD(P)-binding Rossmann-like Domain"/>
    <property type="match status" value="1"/>
</dbReference>
<comment type="caution">
    <text evidence="3">The sequence shown here is derived from an EMBL/GenBank/DDBJ whole genome shotgun (WGS) entry which is preliminary data.</text>
</comment>
<dbReference type="InterPro" id="IPR001509">
    <property type="entry name" value="Epimerase_deHydtase"/>
</dbReference>
<comment type="similarity">
    <text evidence="1">Belongs to the NAD(P)-dependent epimerase/dehydratase family.</text>
</comment>
<dbReference type="Pfam" id="PF01370">
    <property type="entry name" value="Epimerase"/>
    <property type="match status" value="1"/>
</dbReference>
<name>A0ABQ2IFJ3_9MICO</name>
<dbReference type="EMBL" id="BMNZ01000012">
    <property type="protein sequence ID" value="GGN09649.1"/>
    <property type="molecule type" value="Genomic_DNA"/>
</dbReference>
<dbReference type="SUPFAM" id="SSF51735">
    <property type="entry name" value="NAD(P)-binding Rossmann-fold domains"/>
    <property type="match status" value="1"/>
</dbReference>
<gene>
    <name evidence="3" type="ORF">GCM10009721_41930</name>
</gene>
<evidence type="ECO:0000256" key="1">
    <source>
        <dbReference type="ARBA" id="ARBA00007637"/>
    </source>
</evidence>
<dbReference type="RefSeq" id="WP_052359068.1">
    <property type="nucleotide sequence ID" value="NZ_BMNZ01000012.1"/>
</dbReference>
<feature type="domain" description="NAD-dependent epimerase/dehydratase" evidence="2">
    <location>
        <begin position="5"/>
        <end position="233"/>
    </location>
</feature>
<evidence type="ECO:0000313" key="4">
    <source>
        <dbReference type="Proteomes" id="UP000623461"/>
    </source>
</evidence>
<dbReference type="PANTHER" id="PTHR43000">
    <property type="entry name" value="DTDP-D-GLUCOSE 4,6-DEHYDRATASE-RELATED"/>
    <property type="match status" value="1"/>
</dbReference>
<protein>
    <submittedName>
        <fullName evidence="3">GDP-mannose 4,6-dehydratase</fullName>
    </submittedName>
</protein>